<comment type="caution">
    <text evidence="2">The sequence shown here is derived from an EMBL/GenBank/DDBJ whole genome shotgun (WGS) entry which is preliminary data.</text>
</comment>
<accession>A0A8H3IK53</accession>
<feature type="compositionally biased region" description="Acidic residues" evidence="1">
    <location>
        <begin position="160"/>
        <end position="170"/>
    </location>
</feature>
<dbReference type="AlphaFoldDB" id="A0A8H3IK53"/>
<evidence type="ECO:0000313" key="2">
    <source>
        <dbReference type="EMBL" id="CAF9918455.1"/>
    </source>
</evidence>
<proteinExistence type="predicted"/>
<feature type="compositionally biased region" description="Polar residues" evidence="1">
    <location>
        <begin position="115"/>
        <end position="128"/>
    </location>
</feature>
<organism evidence="2 3">
    <name type="scientific">Imshaugia aleurites</name>
    <dbReference type="NCBI Taxonomy" id="172621"/>
    <lineage>
        <taxon>Eukaryota</taxon>
        <taxon>Fungi</taxon>
        <taxon>Dikarya</taxon>
        <taxon>Ascomycota</taxon>
        <taxon>Pezizomycotina</taxon>
        <taxon>Lecanoromycetes</taxon>
        <taxon>OSLEUM clade</taxon>
        <taxon>Lecanoromycetidae</taxon>
        <taxon>Lecanorales</taxon>
        <taxon>Lecanorineae</taxon>
        <taxon>Parmeliaceae</taxon>
        <taxon>Imshaugia</taxon>
    </lineage>
</organism>
<evidence type="ECO:0000256" key="1">
    <source>
        <dbReference type="SAM" id="MobiDB-lite"/>
    </source>
</evidence>
<gene>
    <name evidence="2" type="ORF">IMSHALPRED_004311</name>
</gene>
<dbReference type="OrthoDB" id="5330261at2759"/>
<feature type="compositionally biased region" description="Basic and acidic residues" evidence="1">
    <location>
        <begin position="181"/>
        <end position="191"/>
    </location>
</feature>
<reference evidence="2" key="1">
    <citation type="submission" date="2021-03" db="EMBL/GenBank/DDBJ databases">
        <authorList>
            <person name="Tagirdzhanova G."/>
        </authorList>
    </citation>
    <scope>NUCLEOTIDE SEQUENCE</scope>
</reference>
<dbReference type="Proteomes" id="UP000664534">
    <property type="component" value="Unassembled WGS sequence"/>
</dbReference>
<dbReference type="EMBL" id="CAJPDT010000020">
    <property type="protein sequence ID" value="CAF9918455.1"/>
    <property type="molecule type" value="Genomic_DNA"/>
</dbReference>
<feature type="region of interest" description="Disordered" evidence="1">
    <location>
        <begin position="109"/>
        <end position="198"/>
    </location>
</feature>
<name>A0A8H3IK53_9LECA</name>
<protein>
    <submittedName>
        <fullName evidence="2">Uncharacterized protein</fullName>
    </submittedName>
</protein>
<evidence type="ECO:0000313" key="3">
    <source>
        <dbReference type="Proteomes" id="UP000664534"/>
    </source>
</evidence>
<sequence length="198" mass="21721">MHYSAKIFATLALSSTKEIEYMPKNGLRLGRVPGSTGTVLQEPATVRHKRKVEEGIVGCVMKLLTNLVSVWDWEPKNARDDDAALIRFTTPSTVTMSSLPESLKITVTKEEPDVSNETSEPSKSTTTAGKKPVESDQKQNMLLPTRAPPYQTGAKKEPGTEDEPCEDAIESGEVTPSWEGVWRKDRRDVKHQGPGGAS</sequence>
<keyword evidence="3" id="KW-1185">Reference proteome</keyword>